<feature type="compositionally biased region" description="Low complexity" evidence="1">
    <location>
        <begin position="7"/>
        <end position="26"/>
    </location>
</feature>
<evidence type="ECO:0000313" key="2">
    <source>
        <dbReference type="EMBL" id="GJC82258.1"/>
    </source>
</evidence>
<name>A0AA37LSF2_9PEZI</name>
<dbReference type="AlphaFoldDB" id="A0AA37LSF2"/>
<organism evidence="2 3">
    <name type="scientific">Colletotrichum liriopes</name>
    <dbReference type="NCBI Taxonomy" id="708192"/>
    <lineage>
        <taxon>Eukaryota</taxon>
        <taxon>Fungi</taxon>
        <taxon>Dikarya</taxon>
        <taxon>Ascomycota</taxon>
        <taxon>Pezizomycotina</taxon>
        <taxon>Sordariomycetes</taxon>
        <taxon>Hypocreomycetidae</taxon>
        <taxon>Glomerellales</taxon>
        <taxon>Glomerellaceae</taxon>
        <taxon>Colletotrichum</taxon>
        <taxon>Colletotrichum spaethianum species complex</taxon>
    </lineage>
</organism>
<comment type="caution">
    <text evidence="2">The sequence shown here is derived from an EMBL/GenBank/DDBJ whole genome shotgun (WGS) entry which is preliminary data.</text>
</comment>
<feature type="compositionally biased region" description="Basic and acidic residues" evidence="1">
    <location>
        <begin position="52"/>
        <end position="61"/>
    </location>
</feature>
<evidence type="ECO:0000313" key="3">
    <source>
        <dbReference type="Proteomes" id="UP001055172"/>
    </source>
</evidence>
<sequence length="521" mass="58380">MHAIGPRALASASRVSASSRLALSVAHRSQCRQFHPSYRLRKSPSEGGASAEDGKPPDKPAGEQQDDGSSRSRDDGLNKTEANSSESAFRRSRGGAFASARARLTRPRPADELPPVKLPQSFLETGVTLYDPENRINTLTNDLWHHRYMGARWHDLLWKDLDLVFSHASWTEAKLQDALRRGNLEAIERRNRILAEASQWLSLSIDEMRSSNNLQSSREPLPTTEFADMLRYSNKFVLSNLLSQHTRETKDSDPIQEEDQDSVLQSLVEQYIEEGRPKPRRDGLRLFDPRIRGEIVTAVRAELSLQPDASAVGRELKRPLTVVNIPNYTGRNHTKKLMKHVASCVEADLVHLDAQELAMLVGDYIGQDCAYSRGSISMLGYRAAEMNGRLIKTEEPTKPNEEDLSGEIEAAWVNLRDHGVDGGYNSPMDNELQKIREGPKDYILPSVDRWENLKINAVLEEIANSTSKMSSQPDRSLIIHVDDFVELNMTLEGALLIGRLRTIVDTMWRAGKKVTLVGTSA</sequence>
<accession>A0AA37LSF2</accession>
<evidence type="ECO:0000256" key="1">
    <source>
        <dbReference type="SAM" id="MobiDB-lite"/>
    </source>
</evidence>
<gene>
    <name evidence="2" type="ORF">ColLi_05096</name>
</gene>
<proteinExistence type="predicted"/>
<dbReference type="Proteomes" id="UP001055172">
    <property type="component" value="Unassembled WGS sequence"/>
</dbReference>
<reference evidence="2 3" key="1">
    <citation type="submission" date="2021-07" db="EMBL/GenBank/DDBJ databases">
        <title>Genome data of Colletotrichum spaethianum.</title>
        <authorList>
            <person name="Utami Y.D."/>
            <person name="Hiruma K."/>
        </authorList>
    </citation>
    <scope>NUCLEOTIDE SEQUENCE [LARGE SCALE GENOMIC DNA]</scope>
    <source>
        <strain evidence="2 3">MAFF 242679</strain>
    </source>
</reference>
<feature type="region of interest" description="Disordered" evidence="1">
    <location>
        <begin position="1"/>
        <end position="117"/>
    </location>
</feature>
<feature type="compositionally biased region" description="Basic and acidic residues" evidence="1">
    <location>
        <begin position="68"/>
        <end position="78"/>
    </location>
</feature>
<protein>
    <submittedName>
        <fullName evidence="2">Uncharacterized protein</fullName>
    </submittedName>
</protein>
<dbReference type="EMBL" id="BPPX01000009">
    <property type="protein sequence ID" value="GJC82258.1"/>
    <property type="molecule type" value="Genomic_DNA"/>
</dbReference>
<keyword evidence="3" id="KW-1185">Reference proteome</keyword>